<dbReference type="RefSeq" id="WP_182514243.1">
    <property type="nucleotide sequence ID" value="NZ_JACJIQ010000020.1"/>
</dbReference>
<keyword evidence="1" id="KW-0472">Membrane</keyword>
<accession>A0A839H055</accession>
<protein>
    <submittedName>
        <fullName evidence="2">Putative membrane protein SpoIIM required for sporulation</fullName>
    </submittedName>
</protein>
<dbReference type="EMBL" id="JACJIQ010000020">
    <property type="protein sequence ID" value="MBA9079311.1"/>
    <property type="molecule type" value="Genomic_DNA"/>
</dbReference>
<feature type="transmembrane region" description="Helical" evidence="1">
    <location>
        <begin position="197"/>
        <end position="213"/>
    </location>
</feature>
<sequence length="322" mass="36654">MREAAFVKQNSAKWKRYAAEPTTNPDELADRFIELTDDLAFARTFYPDSDTTHYLNSLTGKMHQVIYRNKKEQGNRFFLFWKQELPLLFRQHHRQLLCAFLIFAVACLIGALSAAYDDTFVRLIMGDRYVNMTIANIRKGDPMAVYKQAGEAEMFLQITMNNVYVSFLAFVAGAVLSVGTFYVLFRNGVMLGAFQYFFYKYGLLGTSALTIWIHGTLEISAIVIAGCAGFVMGNSILFPKTFSRLESFKRGAKQGLKIVVGLVPVFITAGFLEGFVTRHTEMPLFLSLTIILGSAAFIVYYFIYYPYRLHAKLENDTTHHRI</sequence>
<gene>
    <name evidence="2" type="ORF">FHS90_004046</name>
</gene>
<reference evidence="2 3" key="1">
    <citation type="submission" date="2020-08" db="EMBL/GenBank/DDBJ databases">
        <title>Genomic Encyclopedia of Type Strains, Phase IV (KMG-IV): sequencing the most valuable type-strain genomes for metagenomic binning, comparative biology and taxonomic classification.</title>
        <authorList>
            <person name="Goeker M."/>
        </authorList>
    </citation>
    <scope>NUCLEOTIDE SEQUENCE [LARGE SCALE GENOMIC DNA]</scope>
    <source>
        <strain evidence="2 3">DSM 29854</strain>
    </source>
</reference>
<dbReference type="InterPro" id="IPR002798">
    <property type="entry name" value="SpoIIM-like"/>
</dbReference>
<comment type="caution">
    <text evidence="2">The sequence shown here is derived from an EMBL/GenBank/DDBJ whole genome shotgun (WGS) entry which is preliminary data.</text>
</comment>
<feature type="transmembrane region" description="Helical" evidence="1">
    <location>
        <begin position="96"/>
        <end position="116"/>
    </location>
</feature>
<keyword evidence="1" id="KW-1133">Transmembrane helix</keyword>
<dbReference type="Proteomes" id="UP000563094">
    <property type="component" value="Unassembled WGS sequence"/>
</dbReference>
<dbReference type="PANTHER" id="PTHR35337:SF1">
    <property type="entry name" value="SLR1478 PROTEIN"/>
    <property type="match status" value="1"/>
</dbReference>
<organism evidence="2 3">
    <name type="scientific">Rufibacter quisquiliarum</name>
    <dbReference type="NCBI Taxonomy" id="1549639"/>
    <lineage>
        <taxon>Bacteria</taxon>
        <taxon>Pseudomonadati</taxon>
        <taxon>Bacteroidota</taxon>
        <taxon>Cytophagia</taxon>
        <taxon>Cytophagales</taxon>
        <taxon>Hymenobacteraceae</taxon>
        <taxon>Rufibacter</taxon>
    </lineage>
</organism>
<evidence type="ECO:0000256" key="1">
    <source>
        <dbReference type="SAM" id="Phobius"/>
    </source>
</evidence>
<dbReference type="Pfam" id="PF01944">
    <property type="entry name" value="SpoIIM"/>
    <property type="match status" value="1"/>
</dbReference>
<feature type="transmembrane region" description="Helical" evidence="1">
    <location>
        <begin position="163"/>
        <end position="185"/>
    </location>
</feature>
<keyword evidence="1" id="KW-0812">Transmembrane</keyword>
<feature type="transmembrane region" description="Helical" evidence="1">
    <location>
        <begin position="282"/>
        <end position="303"/>
    </location>
</feature>
<evidence type="ECO:0000313" key="2">
    <source>
        <dbReference type="EMBL" id="MBA9079311.1"/>
    </source>
</evidence>
<dbReference type="AlphaFoldDB" id="A0A839H055"/>
<evidence type="ECO:0000313" key="3">
    <source>
        <dbReference type="Proteomes" id="UP000563094"/>
    </source>
</evidence>
<name>A0A839H055_9BACT</name>
<keyword evidence="3" id="KW-1185">Reference proteome</keyword>
<dbReference type="PANTHER" id="PTHR35337">
    <property type="entry name" value="SLR1478 PROTEIN"/>
    <property type="match status" value="1"/>
</dbReference>
<feature type="transmembrane region" description="Helical" evidence="1">
    <location>
        <begin position="258"/>
        <end position="276"/>
    </location>
</feature>
<feature type="transmembrane region" description="Helical" evidence="1">
    <location>
        <begin position="219"/>
        <end position="238"/>
    </location>
</feature>
<proteinExistence type="predicted"/>